<dbReference type="Proteomes" id="UP000076874">
    <property type="component" value="Unassembled WGS sequence"/>
</dbReference>
<dbReference type="GO" id="GO:0005634">
    <property type="term" value="C:nucleus"/>
    <property type="evidence" value="ECO:0007669"/>
    <property type="project" value="TreeGrafter"/>
</dbReference>
<dbReference type="InterPro" id="IPR038765">
    <property type="entry name" value="Papain-like_cys_pep_sf"/>
</dbReference>
<keyword evidence="4" id="KW-0788">Thiol protease</keyword>
<feature type="region of interest" description="Disordered" evidence="5">
    <location>
        <begin position="727"/>
        <end position="748"/>
    </location>
</feature>
<organism evidence="7 8">
    <name type="scientific">Niveomyces insectorum RCEF 264</name>
    <dbReference type="NCBI Taxonomy" id="1081102"/>
    <lineage>
        <taxon>Eukaryota</taxon>
        <taxon>Fungi</taxon>
        <taxon>Dikarya</taxon>
        <taxon>Ascomycota</taxon>
        <taxon>Pezizomycotina</taxon>
        <taxon>Sordariomycetes</taxon>
        <taxon>Hypocreomycetidae</taxon>
        <taxon>Hypocreales</taxon>
        <taxon>Cordycipitaceae</taxon>
        <taxon>Niveomyces</taxon>
    </lineage>
</organism>
<accession>A0A167SJJ6</accession>
<evidence type="ECO:0000256" key="1">
    <source>
        <dbReference type="ARBA" id="ARBA00005234"/>
    </source>
</evidence>
<evidence type="ECO:0000256" key="3">
    <source>
        <dbReference type="ARBA" id="ARBA00022801"/>
    </source>
</evidence>
<evidence type="ECO:0000259" key="6">
    <source>
        <dbReference type="PROSITE" id="PS50600"/>
    </source>
</evidence>
<feature type="compositionally biased region" description="Basic and acidic residues" evidence="5">
    <location>
        <begin position="49"/>
        <end position="58"/>
    </location>
</feature>
<sequence>MAINAWLSFARQRFFALGAWTRRDGASRNTDHDQIETDEQTNRDIALGADERNGADKSDESDEAGGADGIQATRSRTRTPPPSTPARRKGEPPEPEGQTNGDAASPAASRANTTATTTVETSERLAWLRATTAAMRPEALKELFRNGVSFLSERLLHGKVSQQTSTTATATTTTDERTVNQSQLVVDRIKPPPVASSDYYTATPAAFYHPDYNFPWRDDPRDYITPAGFEAVASLLVAWKDDIEAGNVARCPYPDPIVRRFTNDNGDTTSSATDHTETRLSAVVHNFMLARSGPGHNTEQTWQAAVAAFLRLLKDTERWIAVFYAPDLLASIQLHDAVPYEDLCGLAQQEFVDDTEDGAGALAYGSSRSSSDAPCGLCAVGDFLAFAILETDQWGHPGMQLVQTALMKMLVDLDAVHRQLPVLSFVRMERARRPPGYLFDEDSVVESVTAETLWDIWWYGDAVAAAAAAGAAAKREHAQPRKTHPLHQRVCRVYGAAAGSVSAADAARRARILSAAAASIKAARWSTDGRRRSLLVAPSRPLLYERYRRTSDVHMSASVPTHRNHGTVERSAIRPYPIPAKRKARAVTPDPRLFKRGRFDRDDKRTELQRAKMAAAREAEAAAAAASIPLPPSPAATELSSDEEAAAAAGVEDVVDVLVQQQRRLPWTVIFPEEEEEEGDDAYGDNDGMRTVRRLRISAAKAEELRLLAEHKRATQEAARLKREAELRRKEEERLRKEEDERRKSAGLRPPARQVIGALSAAWHPSKDVAKSPEGTALKSKDFRTVVPKSEWLNDEIVNGFLLHLANYVNGRAGITNPKTQTPRCHAFTSFFWKALSTKGAAGTERWMKRVGVTRANFLQIETLFVPICEHSHWTLVVVRPQRATVTHMDSLGSRGAGRRAVTDVVLRWVRDVLQERYVEGAWRVQHYDSPRQTNGWDCGVHTVTNALFVALGLDPSFYGAVEMPLQRDRIAATLLNGGFSGDLDLAGL</sequence>
<evidence type="ECO:0000313" key="7">
    <source>
        <dbReference type="EMBL" id="OAA59680.1"/>
    </source>
</evidence>
<comment type="caution">
    <text evidence="7">The sequence shown here is derived from an EMBL/GenBank/DDBJ whole genome shotgun (WGS) entry which is preliminary data.</text>
</comment>
<name>A0A167SJJ6_9HYPO</name>
<dbReference type="Pfam" id="PF02902">
    <property type="entry name" value="Peptidase_C48"/>
    <property type="match status" value="1"/>
</dbReference>
<keyword evidence="2 7" id="KW-0645">Protease</keyword>
<feature type="region of interest" description="Disordered" evidence="5">
    <location>
        <begin position="582"/>
        <end position="605"/>
    </location>
</feature>
<dbReference type="Gene3D" id="3.40.395.10">
    <property type="entry name" value="Adenoviral Proteinase, Chain A"/>
    <property type="match status" value="1"/>
</dbReference>
<feature type="compositionally biased region" description="Basic and acidic residues" evidence="5">
    <location>
        <begin position="24"/>
        <end position="35"/>
    </location>
</feature>
<feature type="region of interest" description="Disordered" evidence="5">
    <location>
        <begin position="24"/>
        <end position="121"/>
    </location>
</feature>
<dbReference type="PROSITE" id="PS50600">
    <property type="entry name" value="ULP_PROTEASE"/>
    <property type="match status" value="1"/>
</dbReference>
<dbReference type="PANTHER" id="PTHR12606">
    <property type="entry name" value="SENTRIN/SUMO-SPECIFIC PROTEASE"/>
    <property type="match status" value="1"/>
</dbReference>
<dbReference type="PANTHER" id="PTHR12606:SF141">
    <property type="entry name" value="GH15225P-RELATED"/>
    <property type="match status" value="1"/>
</dbReference>
<gene>
    <name evidence="7" type="ORF">SPI_05878</name>
</gene>
<dbReference type="GO" id="GO:0006508">
    <property type="term" value="P:proteolysis"/>
    <property type="evidence" value="ECO:0007669"/>
    <property type="project" value="UniProtKB-KW"/>
</dbReference>
<evidence type="ECO:0000256" key="5">
    <source>
        <dbReference type="SAM" id="MobiDB-lite"/>
    </source>
</evidence>
<dbReference type="GO" id="GO:0016926">
    <property type="term" value="P:protein desumoylation"/>
    <property type="evidence" value="ECO:0007669"/>
    <property type="project" value="TreeGrafter"/>
</dbReference>
<evidence type="ECO:0000256" key="2">
    <source>
        <dbReference type="ARBA" id="ARBA00022670"/>
    </source>
</evidence>
<keyword evidence="8" id="KW-1185">Reference proteome</keyword>
<dbReference type="SUPFAM" id="SSF54001">
    <property type="entry name" value="Cysteine proteinases"/>
    <property type="match status" value="1"/>
</dbReference>
<dbReference type="OrthoDB" id="1939479at2759"/>
<reference evidence="7 8" key="1">
    <citation type="journal article" date="2016" name="Genome Biol. Evol.">
        <title>Divergent and convergent evolution of fungal pathogenicity.</title>
        <authorList>
            <person name="Shang Y."/>
            <person name="Xiao G."/>
            <person name="Zheng P."/>
            <person name="Cen K."/>
            <person name="Zhan S."/>
            <person name="Wang C."/>
        </authorList>
    </citation>
    <scope>NUCLEOTIDE SEQUENCE [LARGE SCALE GENOMIC DNA]</scope>
    <source>
        <strain evidence="7 8">RCEF 264</strain>
    </source>
</reference>
<comment type="similarity">
    <text evidence="1">Belongs to the peptidase C48 family.</text>
</comment>
<protein>
    <submittedName>
        <fullName evidence="7">Ulp1 protease family protein</fullName>
    </submittedName>
</protein>
<feature type="compositionally biased region" description="Basic and acidic residues" evidence="5">
    <location>
        <begin position="727"/>
        <end position="744"/>
    </location>
</feature>
<evidence type="ECO:0000313" key="8">
    <source>
        <dbReference type="Proteomes" id="UP000076874"/>
    </source>
</evidence>
<dbReference type="EMBL" id="AZHD01000010">
    <property type="protein sequence ID" value="OAA59680.1"/>
    <property type="molecule type" value="Genomic_DNA"/>
</dbReference>
<dbReference type="GO" id="GO:0016929">
    <property type="term" value="F:deSUMOylase activity"/>
    <property type="evidence" value="ECO:0007669"/>
    <property type="project" value="TreeGrafter"/>
</dbReference>
<dbReference type="AlphaFoldDB" id="A0A167SJJ6"/>
<feature type="domain" description="Ubiquitin-like protease family profile" evidence="6">
    <location>
        <begin position="776"/>
        <end position="950"/>
    </location>
</feature>
<dbReference type="InterPro" id="IPR003653">
    <property type="entry name" value="Peptidase_C48_C"/>
</dbReference>
<keyword evidence="3" id="KW-0378">Hydrolase</keyword>
<dbReference type="STRING" id="1081102.A0A167SJJ6"/>
<evidence type="ECO:0000256" key="4">
    <source>
        <dbReference type="ARBA" id="ARBA00022807"/>
    </source>
</evidence>
<feature type="compositionally biased region" description="Low complexity" evidence="5">
    <location>
        <begin position="103"/>
        <end position="120"/>
    </location>
</feature>
<proteinExistence type="inferred from homology"/>